<evidence type="ECO:0000313" key="1">
    <source>
        <dbReference type="EMBL" id="CAB5238789.1"/>
    </source>
</evidence>
<reference evidence="1" key="1">
    <citation type="submission" date="2020-05" db="EMBL/GenBank/DDBJ databases">
        <authorList>
            <person name="Chiriac C."/>
            <person name="Salcher M."/>
            <person name="Ghai R."/>
            <person name="Kavagutti S V."/>
        </authorList>
    </citation>
    <scope>NUCLEOTIDE SEQUENCE</scope>
</reference>
<gene>
    <name evidence="1" type="ORF">UFOVP751_31</name>
</gene>
<name>A0A6J7XN72_9CAUD</name>
<organism evidence="1">
    <name type="scientific">uncultured Caudovirales phage</name>
    <dbReference type="NCBI Taxonomy" id="2100421"/>
    <lineage>
        <taxon>Viruses</taxon>
        <taxon>Duplodnaviria</taxon>
        <taxon>Heunggongvirae</taxon>
        <taxon>Uroviricota</taxon>
        <taxon>Caudoviricetes</taxon>
        <taxon>Peduoviridae</taxon>
        <taxon>Maltschvirus</taxon>
        <taxon>Maltschvirus maltsch</taxon>
    </lineage>
</organism>
<accession>A0A6J7XN72</accession>
<proteinExistence type="predicted"/>
<protein>
    <submittedName>
        <fullName evidence="1">Uncharacterized protein</fullName>
    </submittedName>
</protein>
<dbReference type="EMBL" id="LR798465">
    <property type="protein sequence ID" value="CAB5238789.1"/>
    <property type="molecule type" value="Genomic_DNA"/>
</dbReference>
<sequence length="85" mass="9800">MSDEEAVRKGRKAQQVLEDETLVAALTKLENDQLWVFKSTRADETAKREQCWAMLRAIENLKTELTKVIDNGKVAQRAIERVQKQ</sequence>